<proteinExistence type="predicted"/>
<accession>V5U3J0</accession>
<dbReference type="KEGG" id="csi:P262_04243"/>
<dbReference type="Pfam" id="PF12793">
    <property type="entry name" value="SgrR_N"/>
    <property type="match status" value="1"/>
</dbReference>
<evidence type="ECO:0008006" key="5">
    <source>
        <dbReference type="Google" id="ProtNLM"/>
    </source>
</evidence>
<evidence type="ECO:0000313" key="3">
    <source>
        <dbReference type="EMBL" id="AHB71389.1"/>
    </source>
</evidence>
<evidence type="ECO:0000313" key="4">
    <source>
        <dbReference type="Proteomes" id="UP000018545"/>
    </source>
</evidence>
<organism evidence="3 4">
    <name type="scientific">Cronobacter malonaticus</name>
    <dbReference type="NCBI Taxonomy" id="413503"/>
    <lineage>
        <taxon>Bacteria</taxon>
        <taxon>Pseudomonadati</taxon>
        <taxon>Pseudomonadota</taxon>
        <taxon>Gammaproteobacteria</taxon>
        <taxon>Enterobacterales</taxon>
        <taxon>Enterobacteriaceae</taxon>
        <taxon>Cronobacter</taxon>
    </lineage>
</organism>
<dbReference type="InterPro" id="IPR025370">
    <property type="entry name" value="SgrR_HTH_N"/>
</dbReference>
<dbReference type="AlphaFoldDB" id="V5U3J0"/>
<feature type="domain" description="Solute-binding protein family 5" evidence="1">
    <location>
        <begin position="174"/>
        <end position="311"/>
    </location>
</feature>
<reference evidence="3 4" key="1">
    <citation type="journal article" date="2014" name="Genome Announc.">
        <title>Complete Genome Sequence of Cronobacter sakazakii Strain CMCC 45402.</title>
        <authorList>
            <person name="Zhao Z."/>
            <person name="Wang L."/>
            <person name="Wang B."/>
            <person name="Liang H."/>
            <person name="Ye Q."/>
            <person name="Zeng M."/>
        </authorList>
    </citation>
    <scope>NUCLEOTIDE SEQUENCE [LARGE SCALE GENOMIC DNA]</scope>
    <source>
        <strain evidence="4">45402</strain>
    </source>
</reference>
<dbReference type="PATRIC" id="fig|1401659.3.peg.2993"/>
<dbReference type="InterPro" id="IPR000914">
    <property type="entry name" value="SBP_5_dom"/>
</dbReference>
<dbReference type="HOGENOM" id="CLU_017028_12_3_6"/>
<protein>
    <recommendedName>
        <fullName evidence="5">Peptide ABC transporter substrate-binding protein</fullName>
    </recommendedName>
</protein>
<dbReference type="GO" id="GO:1904680">
    <property type="term" value="F:peptide transmembrane transporter activity"/>
    <property type="evidence" value="ECO:0007669"/>
    <property type="project" value="TreeGrafter"/>
</dbReference>
<dbReference type="SUPFAM" id="SSF53850">
    <property type="entry name" value="Periplasmic binding protein-like II"/>
    <property type="match status" value="1"/>
</dbReference>
<evidence type="ECO:0000259" key="1">
    <source>
        <dbReference type="Pfam" id="PF00496"/>
    </source>
</evidence>
<dbReference type="GO" id="GO:0015833">
    <property type="term" value="P:peptide transport"/>
    <property type="evidence" value="ECO:0007669"/>
    <property type="project" value="TreeGrafter"/>
</dbReference>
<feature type="domain" description="Transcriptional regulator SgrR N-terminal HTH" evidence="2">
    <location>
        <begin position="16"/>
        <end position="127"/>
    </location>
</feature>
<dbReference type="Gene3D" id="3.10.105.10">
    <property type="entry name" value="Dipeptide-binding Protein, Domain 3"/>
    <property type="match status" value="1"/>
</dbReference>
<dbReference type="PANTHER" id="PTHR30290:SF19">
    <property type="entry name" value="ABC TRANSPORTER PERIPLASMIC BINDING PROTEIN"/>
    <property type="match status" value="1"/>
</dbReference>
<dbReference type="EMBL" id="CP006731">
    <property type="protein sequence ID" value="AHB71389.1"/>
    <property type="molecule type" value="Genomic_DNA"/>
</dbReference>
<dbReference type="Pfam" id="PF00496">
    <property type="entry name" value="SBP_bac_5"/>
    <property type="match status" value="1"/>
</dbReference>
<name>V5U3J0_9ENTR</name>
<gene>
    <name evidence="3" type="ORF">P262_04243</name>
</gene>
<sequence length="585" mass="66755">MRKIVPGFGMRLLNRLNQFQRLWQPSEGAPQAVTISELAARCFCSERHVRTLLRQLQQQGWLRWHAQSGRGKRGELTFLVSPHTVRAGMMETVLRQGQTHNALALAQLASGQLRQLLHPFLGGQWHNDTPTLRIPYYRPLEPLKPGFLPGRAEQHLARQIFSGLTRFNPHTARPEGDMAHHWSVSPDGLSWRFYLRPTLHWHNHEPIDAWQLRQRLQQLLELETLRQLFASVREITVEHKHCLRVDLTRPDHWLAWRLASHGCYLAHPEDTTIGSGPFRLATFTPELVRIESHDRCHLGHPLLNAVEYWITPGLFDSALGTSCRHPVQIAIGQQEELVHLRPVSNSISLGFCYLGIRQNGRLSYAQARWLMQLVHRSGMIDSLPLDEHLITPSNALLPGWHLPQWPEEPPPPLPPSLTLVYHLPVELPVMARQLQHELAQRGCALTLHFHNAKNWDGCTQLAQADIVMGDRLIGEAPEYTLEQWLRCDPLWRHLLTGPQRAHLDATLDAVQSHPDEQSRNAALREVWQTLMHDAVITPLFNYRYQISAPPGVNGIELNALGWFDFSRAWLPPPQEAGGHASTALP</sequence>
<dbReference type="PANTHER" id="PTHR30290">
    <property type="entry name" value="PERIPLASMIC BINDING COMPONENT OF ABC TRANSPORTER"/>
    <property type="match status" value="1"/>
</dbReference>
<dbReference type="Gene3D" id="3.40.190.10">
    <property type="entry name" value="Periplasmic binding protein-like II"/>
    <property type="match status" value="1"/>
</dbReference>
<dbReference type="InterPro" id="IPR039424">
    <property type="entry name" value="SBP_5"/>
</dbReference>
<evidence type="ECO:0000259" key="2">
    <source>
        <dbReference type="Pfam" id="PF12793"/>
    </source>
</evidence>
<dbReference type="Proteomes" id="UP000018545">
    <property type="component" value="Chromosome"/>
</dbReference>